<dbReference type="InterPro" id="IPR041881">
    <property type="entry name" value="PqqD_sf"/>
</dbReference>
<dbReference type="RefSeq" id="WP_109674115.1">
    <property type="nucleotide sequence ID" value="NZ_QGDT01000004.1"/>
</dbReference>
<name>A0A316B6R2_9BACT</name>
<proteinExistence type="predicted"/>
<protein>
    <submittedName>
        <fullName evidence="1">Coenzyme PQQ synthesis protein D (PqqD)</fullName>
    </submittedName>
</protein>
<keyword evidence="2" id="KW-1185">Reference proteome</keyword>
<evidence type="ECO:0000313" key="2">
    <source>
        <dbReference type="Proteomes" id="UP000245880"/>
    </source>
</evidence>
<dbReference type="EMBL" id="QGDT01000004">
    <property type="protein sequence ID" value="PWJ58237.1"/>
    <property type="molecule type" value="Genomic_DNA"/>
</dbReference>
<dbReference type="OrthoDB" id="1495225at2"/>
<organism evidence="1 2">
    <name type="scientific">Dyadobacter jejuensis</name>
    <dbReference type="NCBI Taxonomy" id="1082580"/>
    <lineage>
        <taxon>Bacteria</taxon>
        <taxon>Pseudomonadati</taxon>
        <taxon>Bacteroidota</taxon>
        <taxon>Cytophagia</taxon>
        <taxon>Cytophagales</taxon>
        <taxon>Spirosomataceae</taxon>
        <taxon>Dyadobacter</taxon>
    </lineage>
</organism>
<evidence type="ECO:0000313" key="1">
    <source>
        <dbReference type="EMBL" id="PWJ58237.1"/>
    </source>
</evidence>
<reference evidence="1 2" key="1">
    <citation type="submission" date="2018-03" db="EMBL/GenBank/DDBJ databases">
        <title>Genomic Encyclopedia of Archaeal and Bacterial Type Strains, Phase II (KMG-II): from individual species to whole genera.</title>
        <authorList>
            <person name="Goeker M."/>
        </authorList>
    </citation>
    <scope>NUCLEOTIDE SEQUENCE [LARGE SCALE GENOMIC DNA]</scope>
    <source>
        <strain evidence="1 2">DSM 100346</strain>
    </source>
</reference>
<sequence>MKYQLTSNQVASKVAGETVILNHHKGAYYGLDEVGVLVWDLLEEGPQTMEDLCTSVMAQYDVSQQTCQEDLDSLIQSLIDEKLVEKTI</sequence>
<dbReference type="Proteomes" id="UP000245880">
    <property type="component" value="Unassembled WGS sequence"/>
</dbReference>
<accession>A0A316B6R2</accession>
<dbReference type="AlphaFoldDB" id="A0A316B6R2"/>
<comment type="caution">
    <text evidence="1">The sequence shown here is derived from an EMBL/GenBank/DDBJ whole genome shotgun (WGS) entry which is preliminary data.</text>
</comment>
<dbReference type="InterPro" id="IPR008792">
    <property type="entry name" value="PQQD"/>
</dbReference>
<dbReference type="Gene3D" id="1.10.10.1150">
    <property type="entry name" value="Coenzyme PQQ synthesis protein D (PqqD)"/>
    <property type="match status" value="1"/>
</dbReference>
<gene>
    <name evidence="1" type="ORF">CLV98_10495</name>
</gene>
<dbReference type="Pfam" id="PF05402">
    <property type="entry name" value="PqqD"/>
    <property type="match status" value="1"/>
</dbReference>